<dbReference type="WBParaSite" id="HNAJ_0001326401-mRNA-1">
    <property type="protein sequence ID" value="HNAJ_0001326401-mRNA-1"/>
    <property type="gene ID" value="HNAJ_0001326401"/>
</dbReference>
<dbReference type="STRING" id="102285.A0A0R3TZG5"/>
<dbReference type="AlphaFoldDB" id="A0A0R3TZG5"/>
<keyword evidence="2" id="KW-1185">Reference proteome</keyword>
<dbReference type="OrthoDB" id="6275562at2759"/>
<reference evidence="3" key="1">
    <citation type="submission" date="2017-02" db="UniProtKB">
        <authorList>
            <consortium name="WormBaseParasite"/>
        </authorList>
    </citation>
    <scope>IDENTIFICATION</scope>
</reference>
<evidence type="ECO:0000313" key="1">
    <source>
        <dbReference type="EMBL" id="VDO15320.1"/>
    </source>
</evidence>
<name>A0A0R3TZG5_RODNA</name>
<evidence type="ECO:0000313" key="2">
    <source>
        <dbReference type="Proteomes" id="UP000278807"/>
    </source>
</evidence>
<gene>
    <name evidence="1" type="ORF">HNAJ_LOCUS13238</name>
</gene>
<organism evidence="3">
    <name type="scientific">Rodentolepis nana</name>
    <name type="common">Dwarf tapeworm</name>
    <name type="synonym">Hymenolepis nana</name>
    <dbReference type="NCBI Taxonomy" id="102285"/>
    <lineage>
        <taxon>Eukaryota</taxon>
        <taxon>Metazoa</taxon>
        <taxon>Spiralia</taxon>
        <taxon>Lophotrochozoa</taxon>
        <taxon>Platyhelminthes</taxon>
        <taxon>Cestoda</taxon>
        <taxon>Eucestoda</taxon>
        <taxon>Cyclophyllidea</taxon>
        <taxon>Hymenolepididae</taxon>
        <taxon>Rodentolepis</taxon>
    </lineage>
</organism>
<proteinExistence type="predicted"/>
<dbReference type="EMBL" id="UZAE01015143">
    <property type="protein sequence ID" value="VDO15320.1"/>
    <property type="molecule type" value="Genomic_DNA"/>
</dbReference>
<dbReference type="Proteomes" id="UP000278807">
    <property type="component" value="Unassembled WGS sequence"/>
</dbReference>
<sequence>MSPLTNQSIRQIAIGLSRYLEDSDWWKVESAPIGQDGARSLPRPLISEPAYVNGVDSAMIPLLNGLVHNISCSWFFDDAQEQPEAAMTEEDELTAPGFLLEFDFDLLD</sequence>
<reference evidence="1 2" key="2">
    <citation type="submission" date="2018-11" db="EMBL/GenBank/DDBJ databases">
        <authorList>
            <consortium name="Pathogen Informatics"/>
        </authorList>
    </citation>
    <scope>NUCLEOTIDE SEQUENCE [LARGE SCALE GENOMIC DNA]</scope>
</reference>
<accession>A0A0R3TZG5</accession>
<evidence type="ECO:0000313" key="3">
    <source>
        <dbReference type="WBParaSite" id="HNAJ_0001326401-mRNA-1"/>
    </source>
</evidence>
<protein>
    <submittedName>
        <fullName evidence="3">Bacteriophage protein</fullName>
    </submittedName>
</protein>